<protein>
    <submittedName>
        <fullName evidence="1">Uncharacterized protein</fullName>
    </submittedName>
</protein>
<organism evidence="1 2">
    <name type="scientific">Myxococcus virescens</name>
    <dbReference type="NCBI Taxonomy" id="83456"/>
    <lineage>
        <taxon>Bacteria</taxon>
        <taxon>Pseudomonadati</taxon>
        <taxon>Myxococcota</taxon>
        <taxon>Myxococcia</taxon>
        <taxon>Myxococcales</taxon>
        <taxon>Cystobacterineae</taxon>
        <taxon>Myxococcaceae</taxon>
        <taxon>Myxococcus</taxon>
    </lineage>
</organism>
<dbReference type="Proteomes" id="UP000198717">
    <property type="component" value="Unassembled WGS sequence"/>
</dbReference>
<reference evidence="1 2" key="1">
    <citation type="submission" date="2016-10" db="EMBL/GenBank/DDBJ databases">
        <authorList>
            <person name="Varghese N."/>
            <person name="Submissions S."/>
        </authorList>
    </citation>
    <scope>NUCLEOTIDE SEQUENCE [LARGE SCALE GENOMIC DNA]</scope>
    <source>
        <strain evidence="1 2">DSM 2260</strain>
    </source>
</reference>
<proteinExistence type="predicted"/>
<sequence>MASNSRQRHRMDFLWRVREALALPYSLVVRGGVLVWRRDSYISTMQFTDYGGPKEIDRVDANGTCFSPSRQMLRRLGFDSRVSYVSRDPLQRRLQLTATVEEFPALAPWLADELGARLSGLNLPPCPVPLSGIRGDHNIWTNSARADYAAWAKEEQLKRDQQRQRRQTALMHFAPATH</sequence>
<dbReference type="RefSeq" id="WP_143043178.1">
    <property type="nucleotide sequence ID" value="NZ_BJVY01000051.1"/>
</dbReference>
<evidence type="ECO:0000313" key="1">
    <source>
        <dbReference type="EMBL" id="SDE54405.1"/>
    </source>
</evidence>
<evidence type="ECO:0000313" key="2">
    <source>
        <dbReference type="Proteomes" id="UP000198717"/>
    </source>
</evidence>
<comment type="caution">
    <text evidence="1">The sequence shown here is derived from an EMBL/GenBank/DDBJ whole genome shotgun (WGS) entry which is preliminary data.</text>
</comment>
<name>A0ABY0MVC5_9BACT</name>
<accession>A0ABY0MVC5</accession>
<keyword evidence="2" id="KW-1185">Reference proteome</keyword>
<dbReference type="EMBL" id="FNAJ01000008">
    <property type="protein sequence ID" value="SDE54405.1"/>
    <property type="molecule type" value="Genomic_DNA"/>
</dbReference>
<gene>
    <name evidence="1" type="ORF">SAMN04488504_108144</name>
</gene>